<dbReference type="Gene3D" id="2.10.25.10">
    <property type="entry name" value="Laminin"/>
    <property type="match status" value="1"/>
</dbReference>
<evidence type="ECO:0000256" key="8">
    <source>
        <dbReference type="SAM" id="SignalP"/>
    </source>
</evidence>
<dbReference type="SMART" id="SM00179">
    <property type="entry name" value="EGF_CA"/>
    <property type="match status" value="1"/>
</dbReference>
<sequence>MKSFWVVISVFILQHEFRIISAQEEQEESSMDRYETFFLTETPVPKTTQESSVELLSSYITIPFSDEEGNVYDSSELNFSIMHQFRSPFLETPQLPTTPSLFIQKSPSRKDTDYLTSDSLLDLDSSSNNAVITTETETKVFASSIMNSNLHNSIIDTHIYDSIEASSTIDSNLYNSNEASNIIDSVLYNSIEASYIIGSILYNNIEASSSFISSNLNTFSPVAESRIHILSSMNIAPISTSFHSEEIFTNTDFSTVSHDLRIVEVSNIDGTSKINENMESKLLEFPRENVSLVFNKTTFQPINSSTLEYSTFSLLTPNILTAGSSKSNDQIISSSTITEQLSSKTPTDKELFSNISNFDTNSQNMRENLKETNISHEIITDFSQPKNKTSRNEEPHLDDIISGIVHLLAGNVQLGRPGPNLFSNANKRPNRPPPPLHSTRINNRGPLSSATFSRTVVVFSQPQHPGHIATEIPRPVQFGPQANGGGLLSRPSNQNMQYVKIQPTKVGEKPPPGVSVIRFYHPNANAPAKNQAKPPFIGEIFTHNTLSLNPNVHLTNIPEGAFFNSVTNQIKLQNQKGSTAQSHFIFSDASGSSVVVVLSPLSSKVQTTSIVTPTENRHISPSKTYEVLADSSRSQNKVPEVKPFNATNLKPSKDSGFKESSPGHNVKPTSVLNDTPSIENTIVPFGPVTDWVPFLERPSVKFKPSNKTPLDEVSIIMQPIIFDITVSNSLNEIKISHNRTHANKSSKSTSTPIENERTLLPFSENSKLETDGQNPISPSIGNAITMTPTISIHKSEGVFTLQKLRTTSDELKNQRQSITSSLKADLTSSIIHIRTSASMRPENNVPPTNSYRTSPSLNAISSRAFGTLSSRTLNSASSRTFGASPPTPANIQPPLGRPIVIPVDIEEVRPFVGVINPVNQDKTKGTHSLYGGSYPYPVPPVQVTRAGVNAREDYSMSSTLPYPTSRIPIIRSQARPRPNTIRIDTCIVGDDSTCDPKLNETCKTEFGISSCHCRPGYARSYTRGPCVPVVSIGLSLKVDRIGNRKISFSPKYLDKNSEEYRIMEFEAKQALTSLFTHTAFSRIFFGANVNLFYTIAGKLIVNSTVFLEEKESTRAQSVRLRLRQEIAEAIKNRNQNIGESRLYVEGPLSPIINIEDVNECSDPNLNDCSSDGACLNVFGTFLCKCRAGYVDPLKHIERRSGRQCLACSPEYCTYHGQCFVERDQKLCKCQGNYIGSRCEIDGEVLGVALGASLAAIIIILLTLSCLCIWNRKWKKQQQKAEVLSARSYNSNQTFSYLSNLMNANANANPYQLTMEDRMRWAHISDVVKSAAMPNQECVSPYASTTLEPVSFPARYQYPNNKEQSFYDYRTRPRSRMLSHPGASPNAAYYEMDSPARGSYMTSSFHSTKRFQNPNKMLRY</sequence>
<dbReference type="InterPro" id="IPR036364">
    <property type="entry name" value="SEA_dom_sf"/>
</dbReference>
<feature type="signal peptide" evidence="8">
    <location>
        <begin position="1"/>
        <end position="22"/>
    </location>
</feature>
<evidence type="ECO:0000259" key="10">
    <source>
        <dbReference type="PROSITE" id="PS50026"/>
    </source>
</evidence>
<organism evidence="11 12">
    <name type="scientific">Oedothorax gibbosus</name>
    <dbReference type="NCBI Taxonomy" id="931172"/>
    <lineage>
        <taxon>Eukaryota</taxon>
        <taxon>Metazoa</taxon>
        <taxon>Ecdysozoa</taxon>
        <taxon>Arthropoda</taxon>
        <taxon>Chelicerata</taxon>
        <taxon>Arachnida</taxon>
        <taxon>Araneae</taxon>
        <taxon>Araneomorphae</taxon>
        <taxon>Entelegynae</taxon>
        <taxon>Araneoidea</taxon>
        <taxon>Linyphiidae</taxon>
        <taxon>Erigoninae</taxon>
        <taxon>Oedothorax</taxon>
    </lineage>
</organism>
<keyword evidence="2 8" id="KW-0732">Signal</keyword>
<keyword evidence="7" id="KW-0472">Membrane</keyword>
<dbReference type="PROSITE" id="PS00022">
    <property type="entry name" value="EGF_1"/>
    <property type="match status" value="1"/>
</dbReference>
<feature type="region of interest" description="Disordered" evidence="6">
    <location>
        <begin position="643"/>
        <end position="673"/>
    </location>
</feature>
<keyword evidence="7" id="KW-1133">Transmembrane helix</keyword>
<dbReference type="PANTHER" id="PTHR24034">
    <property type="entry name" value="EGF-LIKE DOMAIN-CONTAINING PROTEIN"/>
    <property type="match status" value="1"/>
</dbReference>
<feature type="compositionally biased region" description="Polar residues" evidence="6">
    <location>
        <begin position="845"/>
        <end position="856"/>
    </location>
</feature>
<evidence type="ECO:0000256" key="3">
    <source>
        <dbReference type="ARBA" id="ARBA00022737"/>
    </source>
</evidence>
<feature type="region of interest" description="Disordered" evidence="6">
    <location>
        <begin position="739"/>
        <end position="777"/>
    </location>
</feature>
<feature type="domain" description="EGF-like" evidence="10">
    <location>
        <begin position="1205"/>
        <end position="1239"/>
    </location>
</feature>
<evidence type="ECO:0008006" key="13">
    <source>
        <dbReference type="Google" id="ProtNLM"/>
    </source>
</evidence>
<dbReference type="FunFam" id="2.10.25.10:FF:000038">
    <property type="entry name" value="Fibrillin 2"/>
    <property type="match status" value="1"/>
</dbReference>
<feature type="chain" id="PRO_5043686573" description="63 kDa sperm flagellar membrane protein" evidence="8">
    <location>
        <begin position="23"/>
        <end position="1419"/>
    </location>
</feature>
<dbReference type="CDD" id="cd19941">
    <property type="entry name" value="TIL"/>
    <property type="match status" value="1"/>
</dbReference>
<evidence type="ECO:0000256" key="7">
    <source>
        <dbReference type="SAM" id="Phobius"/>
    </source>
</evidence>
<dbReference type="Gene3D" id="3.30.70.960">
    <property type="entry name" value="SEA domain"/>
    <property type="match status" value="1"/>
</dbReference>
<dbReference type="PANTHER" id="PTHR24034:SF89">
    <property type="entry name" value="COMPLEMENT COMPONENT C1Q RECEPTOR"/>
    <property type="match status" value="1"/>
</dbReference>
<feature type="region of interest" description="Disordered" evidence="6">
    <location>
        <begin position="837"/>
        <end position="856"/>
    </location>
</feature>
<proteinExistence type="predicted"/>
<keyword evidence="4 5" id="KW-1015">Disulfide bond</keyword>
<accession>A0AAV6U761</accession>
<dbReference type="InterPro" id="IPR050751">
    <property type="entry name" value="ECM_structural_protein"/>
</dbReference>
<dbReference type="InterPro" id="IPR018097">
    <property type="entry name" value="EGF_Ca-bd_CS"/>
</dbReference>
<evidence type="ECO:0000259" key="9">
    <source>
        <dbReference type="PROSITE" id="PS50024"/>
    </source>
</evidence>
<dbReference type="SMART" id="SM00181">
    <property type="entry name" value="EGF"/>
    <property type="match status" value="2"/>
</dbReference>
<dbReference type="InterPro" id="IPR000152">
    <property type="entry name" value="EGF-type_Asp/Asn_hydroxyl_site"/>
</dbReference>
<dbReference type="CDD" id="cd00054">
    <property type="entry name" value="EGF_CA"/>
    <property type="match status" value="1"/>
</dbReference>
<evidence type="ECO:0000313" key="11">
    <source>
        <dbReference type="EMBL" id="KAG8179688.1"/>
    </source>
</evidence>
<keyword evidence="7" id="KW-0812">Transmembrane</keyword>
<dbReference type="Proteomes" id="UP000827092">
    <property type="component" value="Unassembled WGS sequence"/>
</dbReference>
<evidence type="ECO:0000256" key="4">
    <source>
        <dbReference type="ARBA" id="ARBA00023157"/>
    </source>
</evidence>
<evidence type="ECO:0000313" key="12">
    <source>
        <dbReference type="Proteomes" id="UP000827092"/>
    </source>
</evidence>
<dbReference type="SUPFAM" id="SSF57196">
    <property type="entry name" value="EGF/Laminin"/>
    <property type="match status" value="1"/>
</dbReference>
<evidence type="ECO:0000256" key="5">
    <source>
        <dbReference type="PROSITE-ProRule" id="PRU00076"/>
    </source>
</evidence>
<reference evidence="11 12" key="1">
    <citation type="journal article" date="2022" name="Nat. Ecol. Evol.">
        <title>A masculinizing supergene underlies an exaggerated male reproductive morph in a spider.</title>
        <authorList>
            <person name="Hendrickx F."/>
            <person name="De Corte Z."/>
            <person name="Sonet G."/>
            <person name="Van Belleghem S.M."/>
            <person name="Kostlbacher S."/>
            <person name="Vangestel C."/>
        </authorList>
    </citation>
    <scope>NUCLEOTIDE SEQUENCE [LARGE SCALE GENOMIC DNA]</scope>
    <source>
        <strain evidence="11">W744_W776</strain>
    </source>
</reference>
<feature type="transmembrane region" description="Helical" evidence="7">
    <location>
        <begin position="1244"/>
        <end position="1269"/>
    </location>
</feature>
<dbReference type="InterPro" id="IPR049883">
    <property type="entry name" value="NOTCH1_EGF-like"/>
</dbReference>
<dbReference type="GO" id="GO:0005509">
    <property type="term" value="F:calcium ion binding"/>
    <property type="evidence" value="ECO:0007669"/>
    <property type="project" value="InterPro"/>
</dbReference>
<dbReference type="PROSITE" id="PS50026">
    <property type="entry name" value="EGF_3"/>
    <property type="match status" value="2"/>
</dbReference>
<dbReference type="SUPFAM" id="SSF82671">
    <property type="entry name" value="SEA domain"/>
    <property type="match status" value="1"/>
</dbReference>
<dbReference type="InterPro" id="IPR000082">
    <property type="entry name" value="SEA_dom"/>
</dbReference>
<keyword evidence="12" id="KW-1185">Reference proteome</keyword>
<dbReference type="InterPro" id="IPR001881">
    <property type="entry name" value="EGF-like_Ca-bd_dom"/>
</dbReference>
<name>A0AAV6U761_9ARAC</name>
<dbReference type="PROSITE" id="PS00010">
    <property type="entry name" value="ASX_HYDROXYL"/>
    <property type="match status" value="1"/>
</dbReference>
<feature type="domain" description="EGF-like" evidence="10">
    <location>
        <begin position="1156"/>
        <end position="1195"/>
    </location>
</feature>
<keyword evidence="1 5" id="KW-0245">EGF-like domain</keyword>
<feature type="disulfide bond" evidence="5">
    <location>
        <begin position="1229"/>
        <end position="1238"/>
    </location>
</feature>
<evidence type="ECO:0000256" key="2">
    <source>
        <dbReference type="ARBA" id="ARBA00022729"/>
    </source>
</evidence>
<dbReference type="EMBL" id="JAFNEN010000608">
    <property type="protein sequence ID" value="KAG8179688.1"/>
    <property type="molecule type" value="Genomic_DNA"/>
</dbReference>
<dbReference type="PROSITE" id="PS50024">
    <property type="entry name" value="SEA"/>
    <property type="match status" value="1"/>
</dbReference>
<evidence type="ECO:0000256" key="1">
    <source>
        <dbReference type="ARBA" id="ARBA00022536"/>
    </source>
</evidence>
<dbReference type="SMART" id="SM00200">
    <property type="entry name" value="SEA"/>
    <property type="match status" value="1"/>
</dbReference>
<feature type="region of interest" description="Disordered" evidence="6">
    <location>
        <begin position="423"/>
        <end position="444"/>
    </location>
</feature>
<evidence type="ECO:0000256" key="6">
    <source>
        <dbReference type="SAM" id="MobiDB-lite"/>
    </source>
</evidence>
<dbReference type="PROSITE" id="PS01187">
    <property type="entry name" value="EGF_CA"/>
    <property type="match status" value="1"/>
</dbReference>
<comment type="caution">
    <text evidence="11">The sequence shown here is derived from an EMBL/GenBank/DDBJ whole genome shotgun (WGS) entry which is preliminary data.</text>
</comment>
<protein>
    <recommendedName>
        <fullName evidence="13">63 kDa sperm flagellar membrane protein</fullName>
    </recommendedName>
</protein>
<dbReference type="InterPro" id="IPR000742">
    <property type="entry name" value="EGF"/>
</dbReference>
<dbReference type="Pfam" id="PF07645">
    <property type="entry name" value="EGF_CA"/>
    <property type="match status" value="1"/>
</dbReference>
<feature type="domain" description="SEA" evidence="9">
    <location>
        <begin position="1028"/>
        <end position="1149"/>
    </location>
</feature>
<gene>
    <name evidence="11" type="ORF">JTE90_021284</name>
</gene>
<comment type="caution">
    <text evidence="5">Lacks conserved residue(s) required for the propagation of feature annotation.</text>
</comment>
<keyword evidence="3" id="KW-0677">Repeat</keyword>